<dbReference type="EMBL" id="PDCJ01000001">
    <property type="protein sequence ID" value="PEG30648.1"/>
    <property type="molecule type" value="Genomic_DNA"/>
</dbReference>
<dbReference type="RefSeq" id="WP_058294819.1">
    <property type="nucleotide sequence ID" value="NZ_CAKJVE010000002.1"/>
</dbReference>
<organism evidence="3 5">
    <name type="scientific">Clostridium neonatale</name>
    <dbReference type="NCBI Taxonomy" id="137838"/>
    <lineage>
        <taxon>Bacteria</taxon>
        <taxon>Bacillati</taxon>
        <taxon>Bacillota</taxon>
        <taxon>Clostridia</taxon>
        <taxon>Eubacteriales</taxon>
        <taxon>Clostridiaceae</taxon>
        <taxon>Clostridium</taxon>
    </lineage>
</organism>
<evidence type="ECO:0000313" key="4">
    <source>
        <dbReference type="EMBL" id="VCT84056.1"/>
    </source>
</evidence>
<dbReference type="Proteomes" id="UP000220840">
    <property type="component" value="Unassembled WGS sequence"/>
</dbReference>
<sequence length="66" mass="7995">MSEKYKNKFHEMKFTIDHEENFDADLISSMPKDLEHERINDDFSNELEVELKHPSESENRKNKLKK</sequence>
<dbReference type="Proteomes" id="UP000789738">
    <property type="component" value="Unassembled WGS sequence"/>
</dbReference>
<reference evidence="4 6" key="2">
    <citation type="submission" date="2018-06" db="EMBL/GenBank/DDBJ databases">
        <authorList>
            <consortium name="IHU Genomes"/>
        </authorList>
    </citation>
    <scope>NUCLEOTIDE SEQUENCE [LARGE SCALE GENOMIC DNA]</scope>
    <source>
        <strain evidence="4 6">NEC25</strain>
    </source>
</reference>
<dbReference type="EMBL" id="CAKJVE010000004">
    <property type="protein sequence ID" value="CAG9708876.1"/>
    <property type="molecule type" value="Genomic_DNA"/>
</dbReference>
<dbReference type="EMBL" id="CAKJVE010000002">
    <property type="protein sequence ID" value="CAG9702296.1"/>
    <property type="molecule type" value="Genomic_DNA"/>
</dbReference>
<gene>
    <name evidence="1" type="ORF">CNEO_20036</name>
    <name evidence="2" type="ORF">CNEO_43873</name>
    <name evidence="4" type="ORF">CNEONATNEC25_01655</name>
    <name evidence="3" type="ORF">CQ394_02680</name>
</gene>
<reference evidence="1" key="3">
    <citation type="submission" date="2021-10" db="EMBL/GenBank/DDBJ databases">
        <authorList>
            <person name="Mesa V."/>
        </authorList>
    </citation>
    <scope>NUCLEOTIDE SEQUENCE</scope>
    <source>
        <strain evidence="1">CC3_PB</strain>
    </source>
</reference>
<proteinExistence type="predicted"/>
<reference evidence="3 5" key="1">
    <citation type="submission" date="2017-10" db="EMBL/GenBank/DDBJ databases">
        <title>Effective Description of Clostridium neonatale sp. nov. linked to necrotizing enterocolitis in neonates and a clarification of species assignable to the genus Clostridium (Prazmowski 1880) emend. Lawson and Rainey 2016.</title>
        <authorList>
            <person name="Bernard K."/>
            <person name="Burdz T."/>
            <person name="Wiebe D."/>
            <person name="Balcewich B."/>
            <person name="Alfa M."/>
            <person name="Bernier A.-M."/>
        </authorList>
    </citation>
    <scope>NUCLEOTIDE SEQUENCE [LARGE SCALE GENOMIC DNA]</scope>
    <source>
        <strain evidence="3 5">LCDC99A005</strain>
    </source>
</reference>
<evidence type="ECO:0000313" key="2">
    <source>
        <dbReference type="EMBL" id="CAG9708876.1"/>
    </source>
</evidence>
<evidence type="ECO:0000313" key="1">
    <source>
        <dbReference type="EMBL" id="CAG9702296.1"/>
    </source>
</evidence>
<dbReference type="EMBL" id="UWJD01000001">
    <property type="protein sequence ID" value="VCT84056.1"/>
    <property type="molecule type" value="Genomic_DNA"/>
</dbReference>
<evidence type="ECO:0000313" key="6">
    <source>
        <dbReference type="Proteomes" id="UP000431451"/>
    </source>
</evidence>
<keyword evidence="5" id="KW-1185">Reference proteome</keyword>
<protein>
    <submittedName>
        <fullName evidence="3">Uncharacterized protein</fullName>
    </submittedName>
</protein>
<name>A0A2A7MHR6_9CLOT</name>
<evidence type="ECO:0000313" key="3">
    <source>
        <dbReference type="EMBL" id="PEG30648.1"/>
    </source>
</evidence>
<evidence type="ECO:0000313" key="5">
    <source>
        <dbReference type="Proteomes" id="UP000220840"/>
    </source>
</evidence>
<dbReference type="AlphaFoldDB" id="A0A2A7MHR6"/>
<accession>A0A2A7MHR6</accession>
<dbReference type="Proteomes" id="UP000431451">
    <property type="component" value="Unassembled WGS sequence"/>
</dbReference>